<comment type="caution">
    <text evidence="3">The sequence shown here is derived from an EMBL/GenBank/DDBJ whole genome shotgun (WGS) entry which is preliminary data.</text>
</comment>
<keyword evidence="1" id="KW-0812">Transmembrane</keyword>
<organism evidence="3 4">
    <name type="scientific">Candidatus Uhrbacteria bacterium GW2011_GWF2_39_13</name>
    <dbReference type="NCBI Taxonomy" id="1618995"/>
    <lineage>
        <taxon>Bacteria</taxon>
        <taxon>Candidatus Uhriibacteriota</taxon>
    </lineage>
</organism>
<dbReference type="AlphaFoldDB" id="A0A0G0MJ41"/>
<accession>A0A0G0MJ41</accession>
<evidence type="ECO:0000259" key="2">
    <source>
        <dbReference type="Pfam" id="PF07916"/>
    </source>
</evidence>
<gene>
    <name evidence="3" type="ORF">UT30_C0038G0009</name>
</gene>
<feature type="transmembrane region" description="Helical" evidence="1">
    <location>
        <begin position="378"/>
        <end position="405"/>
    </location>
</feature>
<dbReference type="Pfam" id="PF07916">
    <property type="entry name" value="TraG_N"/>
    <property type="match status" value="1"/>
</dbReference>
<evidence type="ECO:0000313" key="4">
    <source>
        <dbReference type="Proteomes" id="UP000033935"/>
    </source>
</evidence>
<feature type="transmembrane region" description="Helical" evidence="1">
    <location>
        <begin position="318"/>
        <end position="343"/>
    </location>
</feature>
<feature type="transmembrane region" description="Helical" evidence="1">
    <location>
        <begin position="349"/>
        <end position="371"/>
    </location>
</feature>
<feature type="transmembrane region" description="Helical" evidence="1">
    <location>
        <begin position="35"/>
        <end position="52"/>
    </location>
</feature>
<evidence type="ECO:0000256" key="1">
    <source>
        <dbReference type="SAM" id="Phobius"/>
    </source>
</evidence>
<proteinExistence type="predicted"/>
<feature type="domain" description="TraG N-terminal Proteobacteria" evidence="2">
    <location>
        <begin position="37"/>
        <end position="461"/>
    </location>
</feature>
<dbReference type="Proteomes" id="UP000033935">
    <property type="component" value="Unassembled WGS sequence"/>
</dbReference>
<sequence length="472" mass="52367">MASSFGISPMEAAFEVVGLVNCKQIMNFLFVDTRIGVAIVLVGYILSFIQTFKKQDFSYLFSYFFMSIALWALFIKPVVNFGDTRSAMEKEGWTQTTSKDYLVNELSEENKVSDGGSLGLVYMSRGLNAIVQGTIKAITKATGTEDMNYLKNPFIVNKVSAYLKDFTANGITEPGSGELAYDVNKFLVGCYHNTLTMVAQDSGPERVSKKWWPGHEDIVARYCSKCKEDCAGEWIKIDKELDGYIKKHVMGVAGSSGTMKIGGRNISKFFDISNKNTYKTLKIKLLGPEVGKSAADIMTDLGNVSNLKKARFEQGFSGVMGALGWVGGWLGQGFTTVSAMTMIKMFPHIQAYFLLIAYSLFPFTLLICLLLRIAAPLVLYFSTLFWLKSWSIVWAIIHYASIYMAEMQSKLYAGSTSDWFIEQPYFLMVTNVLLIMSPAISWFFVKGVLSGIGEVTSATTLHADKAIGKAKI</sequence>
<keyword evidence="1" id="KW-0472">Membrane</keyword>
<feature type="transmembrane region" description="Helical" evidence="1">
    <location>
        <begin position="425"/>
        <end position="445"/>
    </location>
</feature>
<feature type="transmembrane region" description="Helical" evidence="1">
    <location>
        <begin position="58"/>
        <end position="79"/>
    </location>
</feature>
<name>A0A0G0MJ41_9BACT</name>
<evidence type="ECO:0000313" key="3">
    <source>
        <dbReference type="EMBL" id="KKR03123.1"/>
    </source>
</evidence>
<dbReference type="InterPro" id="IPR012931">
    <property type="entry name" value="TraG_N_Proteobacteria"/>
</dbReference>
<dbReference type="EMBL" id="LBWG01000038">
    <property type="protein sequence ID" value="KKR03123.1"/>
    <property type="molecule type" value="Genomic_DNA"/>
</dbReference>
<reference evidence="3 4" key="1">
    <citation type="journal article" date="2015" name="Nature">
        <title>rRNA introns, odd ribosomes, and small enigmatic genomes across a large radiation of phyla.</title>
        <authorList>
            <person name="Brown C.T."/>
            <person name="Hug L.A."/>
            <person name="Thomas B.C."/>
            <person name="Sharon I."/>
            <person name="Castelle C.J."/>
            <person name="Singh A."/>
            <person name="Wilkins M.J."/>
            <person name="Williams K.H."/>
            <person name="Banfield J.F."/>
        </authorList>
    </citation>
    <scope>NUCLEOTIDE SEQUENCE [LARGE SCALE GENOMIC DNA]</scope>
</reference>
<protein>
    <recommendedName>
        <fullName evidence="2">TraG N-terminal Proteobacteria domain-containing protein</fullName>
    </recommendedName>
</protein>
<keyword evidence="1" id="KW-1133">Transmembrane helix</keyword>